<dbReference type="RefSeq" id="WP_009167368.1">
    <property type="nucleotide sequence ID" value="NZ_AYZI01000007.1"/>
</dbReference>
<feature type="domain" description="RecX third three-helical" evidence="7">
    <location>
        <begin position="219"/>
        <end position="264"/>
    </location>
</feature>
<feature type="domain" description="RecX first three-helical" evidence="8">
    <location>
        <begin position="67"/>
        <end position="105"/>
    </location>
</feature>
<evidence type="ECO:0000259" key="8">
    <source>
        <dbReference type="Pfam" id="PF21982"/>
    </source>
</evidence>
<organism evidence="9 10">
    <name type="scientific">Fructilactobacillus florum DSM 22689 = JCM 16035</name>
    <dbReference type="NCBI Taxonomy" id="1423745"/>
    <lineage>
        <taxon>Bacteria</taxon>
        <taxon>Bacillati</taxon>
        <taxon>Bacillota</taxon>
        <taxon>Bacilli</taxon>
        <taxon>Lactobacillales</taxon>
        <taxon>Lactobacillaceae</taxon>
        <taxon>Fructilactobacillus</taxon>
    </lineage>
</organism>
<evidence type="ECO:0000313" key="10">
    <source>
        <dbReference type="Proteomes" id="UP000051586"/>
    </source>
</evidence>
<comment type="subcellular location">
    <subcellularLocation>
        <location evidence="2 6">Cytoplasm</location>
    </subcellularLocation>
</comment>
<evidence type="ECO:0000256" key="6">
    <source>
        <dbReference type="HAMAP-Rule" id="MF_01114"/>
    </source>
</evidence>
<dbReference type="HAMAP" id="MF_01114">
    <property type="entry name" value="RecX"/>
    <property type="match status" value="1"/>
</dbReference>
<dbReference type="PANTHER" id="PTHR33602:SF1">
    <property type="entry name" value="REGULATORY PROTEIN RECX FAMILY PROTEIN"/>
    <property type="match status" value="1"/>
</dbReference>
<dbReference type="GO" id="GO:0005737">
    <property type="term" value="C:cytoplasm"/>
    <property type="evidence" value="ECO:0007669"/>
    <property type="project" value="UniProtKB-SubCell"/>
</dbReference>
<comment type="caution">
    <text evidence="9">The sequence shown here is derived from an EMBL/GenBank/DDBJ whole genome shotgun (WGS) entry which is preliminary data.</text>
</comment>
<dbReference type="STRING" id="1423745.GCA_001311215_01902"/>
<dbReference type="EMBL" id="AYZI01000007">
    <property type="protein sequence ID" value="KRM91153.1"/>
    <property type="molecule type" value="Genomic_DNA"/>
</dbReference>
<accession>A0A0R2CHN6</accession>
<dbReference type="Gene3D" id="1.10.10.10">
    <property type="entry name" value="Winged helix-like DNA-binding domain superfamily/Winged helix DNA-binding domain"/>
    <property type="match status" value="3"/>
</dbReference>
<dbReference type="Pfam" id="PF21982">
    <property type="entry name" value="RecX_HTH1"/>
    <property type="match status" value="1"/>
</dbReference>
<evidence type="ECO:0000259" key="7">
    <source>
        <dbReference type="Pfam" id="PF21981"/>
    </source>
</evidence>
<evidence type="ECO:0000313" key="9">
    <source>
        <dbReference type="EMBL" id="KRM91153.1"/>
    </source>
</evidence>
<evidence type="ECO:0000256" key="4">
    <source>
        <dbReference type="ARBA" id="ARBA00018111"/>
    </source>
</evidence>
<evidence type="ECO:0000256" key="5">
    <source>
        <dbReference type="ARBA" id="ARBA00022490"/>
    </source>
</evidence>
<dbReference type="InterPro" id="IPR003783">
    <property type="entry name" value="Regulatory_RecX"/>
</dbReference>
<proteinExistence type="inferred from homology"/>
<evidence type="ECO:0000256" key="3">
    <source>
        <dbReference type="ARBA" id="ARBA00009695"/>
    </source>
</evidence>
<reference evidence="9 10" key="1">
    <citation type="journal article" date="2015" name="Genome Announc.">
        <title>Expanding the biotechnology potential of lactobacilli through comparative genomics of 213 strains and associated genera.</title>
        <authorList>
            <person name="Sun Z."/>
            <person name="Harris H.M."/>
            <person name="McCann A."/>
            <person name="Guo C."/>
            <person name="Argimon S."/>
            <person name="Zhang W."/>
            <person name="Yang X."/>
            <person name="Jeffery I.B."/>
            <person name="Cooney J.C."/>
            <person name="Kagawa T.F."/>
            <person name="Liu W."/>
            <person name="Song Y."/>
            <person name="Salvetti E."/>
            <person name="Wrobel A."/>
            <person name="Rasinkangas P."/>
            <person name="Parkhill J."/>
            <person name="Rea M.C."/>
            <person name="O'Sullivan O."/>
            <person name="Ritari J."/>
            <person name="Douillard F.P."/>
            <person name="Paul Ross R."/>
            <person name="Yang R."/>
            <person name="Briner A.E."/>
            <person name="Felis G.E."/>
            <person name="de Vos W.M."/>
            <person name="Barrangou R."/>
            <person name="Klaenhammer T.R."/>
            <person name="Caufield P.W."/>
            <person name="Cui Y."/>
            <person name="Zhang H."/>
            <person name="O'Toole P.W."/>
        </authorList>
    </citation>
    <scope>NUCLEOTIDE SEQUENCE [LARGE SCALE GENOMIC DNA]</scope>
    <source>
        <strain evidence="9 10">DSM 22689</strain>
    </source>
</reference>
<dbReference type="InterPro" id="IPR053925">
    <property type="entry name" value="RecX_HTH_3rd"/>
</dbReference>
<dbReference type="InterPro" id="IPR053926">
    <property type="entry name" value="RecX_HTH_1st"/>
</dbReference>
<comment type="similarity">
    <text evidence="3 6">Belongs to the RecX family.</text>
</comment>
<dbReference type="InterPro" id="IPR036388">
    <property type="entry name" value="WH-like_DNA-bd_sf"/>
</dbReference>
<dbReference type="Proteomes" id="UP000051586">
    <property type="component" value="Unassembled WGS sequence"/>
</dbReference>
<sequence>MRQNVVKKISKITTQKRPGRYNIYLDDQYAFPVSEAVLIKYQLAKGTELTAHQISDIQAADQVAKLRAKALDFIAYRPRTVAELQTKLQTLTDDEDSIETVVADLRSLDLLNDKTYTVSYLQQVVAMQEKGPLAADRYLDHKGIPFELRTTALTAIYPATVEQTIAKRLAHKLFDHYQNYPYNKSIEKVKMGLVRRGFSYSTASDAVASLPKASNAEREQELLVKETTKLRHRYRHLVGFDQQQKIKQALLRRGFAFDEIETYLEQLED</sequence>
<dbReference type="GO" id="GO:0006282">
    <property type="term" value="P:regulation of DNA repair"/>
    <property type="evidence" value="ECO:0007669"/>
    <property type="project" value="UniProtKB-UniRule"/>
</dbReference>
<dbReference type="Pfam" id="PF21981">
    <property type="entry name" value="RecX_HTH3"/>
    <property type="match status" value="1"/>
</dbReference>
<dbReference type="PATRIC" id="fig|1423745.4.peg.1143"/>
<protein>
    <recommendedName>
        <fullName evidence="4 6">Regulatory protein RecX</fullName>
    </recommendedName>
</protein>
<evidence type="ECO:0000256" key="2">
    <source>
        <dbReference type="ARBA" id="ARBA00004496"/>
    </source>
</evidence>
<keyword evidence="5 6" id="KW-0963">Cytoplasm</keyword>
<evidence type="ECO:0000256" key="1">
    <source>
        <dbReference type="ARBA" id="ARBA00003529"/>
    </source>
</evidence>
<name>A0A0R2CHN6_9LACO</name>
<dbReference type="PANTHER" id="PTHR33602">
    <property type="entry name" value="REGULATORY PROTEIN RECX FAMILY PROTEIN"/>
    <property type="match status" value="1"/>
</dbReference>
<gene>
    <name evidence="6" type="primary">recX</name>
    <name evidence="9" type="ORF">FC87_GL001079</name>
</gene>
<comment type="function">
    <text evidence="1 6">Modulates RecA activity.</text>
</comment>
<dbReference type="AlphaFoldDB" id="A0A0R2CHN6"/>